<dbReference type="InterPro" id="IPR025049">
    <property type="entry name" value="Mfa-like_1"/>
</dbReference>
<evidence type="ECO:0000259" key="3">
    <source>
        <dbReference type="Pfam" id="PF07581"/>
    </source>
</evidence>
<dbReference type="Pfam" id="PF07581">
    <property type="entry name" value="Glug"/>
    <property type="match status" value="2"/>
</dbReference>
<evidence type="ECO:0000313" key="4">
    <source>
        <dbReference type="EMBL" id="QIU95774.1"/>
    </source>
</evidence>
<dbReference type="Pfam" id="PF13149">
    <property type="entry name" value="Mfa_like_1"/>
    <property type="match status" value="1"/>
</dbReference>
<reference evidence="4 5" key="1">
    <citation type="submission" date="2020-03" db="EMBL/GenBank/DDBJ databases">
        <title>Genomic analysis of Bacteroides faecium CBA7301.</title>
        <authorList>
            <person name="Kim J."/>
            <person name="Roh S.W."/>
        </authorList>
    </citation>
    <scope>NUCLEOTIDE SEQUENCE [LARGE SCALE GENOMIC DNA]</scope>
    <source>
        <strain evidence="4 5">CBA7301</strain>
    </source>
</reference>
<dbReference type="Gene3D" id="2.60.40.2630">
    <property type="match status" value="1"/>
</dbReference>
<feature type="signal peptide" evidence="2">
    <location>
        <begin position="1"/>
        <end position="21"/>
    </location>
</feature>
<dbReference type="InterPro" id="IPR042278">
    <property type="entry name" value="Mfa-like_1_N"/>
</dbReference>
<feature type="chain" id="PRO_5026188100" description="GLUG domain-containing protein" evidence="2">
    <location>
        <begin position="22"/>
        <end position="700"/>
    </location>
</feature>
<feature type="domain" description="GLUG" evidence="3">
    <location>
        <begin position="548"/>
        <end position="570"/>
    </location>
</feature>
<dbReference type="EMBL" id="CP050831">
    <property type="protein sequence ID" value="QIU95774.1"/>
    <property type="molecule type" value="Genomic_DNA"/>
</dbReference>
<dbReference type="Proteomes" id="UP000501780">
    <property type="component" value="Chromosome"/>
</dbReference>
<dbReference type="Gene3D" id="2.160.20.110">
    <property type="match status" value="1"/>
</dbReference>
<evidence type="ECO:0000256" key="1">
    <source>
        <dbReference type="ARBA" id="ARBA00004196"/>
    </source>
</evidence>
<keyword evidence="2" id="KW-0732">Signal</keyword>
<dbReference type="KEGG" id="bfc:BacF7301_17170"/>
<dbReference type="Gene3D" id="2.60.40.2620">
    <property type="entry name" value="Fimbrillin-like"/>
    <property type="match status" value="1"/>
</dbReference>
<dbReference type="PROSITE" id="PS51257">
    <property type="entry name" value="PROKAR_LIPOPROTEIN"/>
    <property type="match status" value="1"/>
</dbReference>
<comment type="subcellular location">
    <subcellularLocation>
        <location evidence="1">Cell envelope</location>
    </subcellularLocation>
</comment>
<keyword evidence="5" id="KW-1185">Reference proteome</keyword>
<name>A0A6H0KQN7_9BACE</name>
<proteinExistence type="predicted"/>
<dbReference type="InterPro" id="IPR011493">
    <property type="entry name" value="GLUG"/>
</dbReference>
<dbReference type="CDD" id="cd13121">
    <property type="entry name" value="BF2867_like_C"/>
    <property type="match status" value="1"/>
</dbReference>
<evidence type="ECO:0000256" key="2">
    <source>
        <dbReference type="SAM" id="SignalP"/>
    </source>
</evidence>
<sequence length="700" mass="74255">MKQFTSTRLFAVTSVVAVLLAAGCSEENNEPVGNASNAVIVTASIGKADNVTSTRASNTVWDADDCIGISTSSAKGKTNYINIQYKTDGSVFNPVSGAAGEDNTIYFQDTSPTEFTAYYPYEGVNGTKPGSNGVITKKLTVADQSTANLPAIDYLWARQTAQSSNPKVDFQFSHRMSRIILNFKAGAGTVLPTDGLTYTLTGLATEGTFNTVTGEAQATGTTSTLEKLPTITTAGQPTGTAILWPQPASSVRLQLTLNGTTFGAALTFPSATAGEALAPSTSYTFNVNVERTGIEISKADIKDWTDGGSKDITLQEARTLTYDANGGTGTVNSSKVLEGATTTLNDGTALTPPTGKTFAGWNTLPEGGGEFYAKNSKLTMPAGNLTLYALWSGDGSSESNPVLITDVQGMKDIGASDENRRKHYRLCKDLVLDNWEAIHYYSGGSNSEPFLGTFDGGGHTLTLNGVKGIRTVFGKLSNASNYFFSLFANIDGGEVRRLRVDGEITVDGTDENVYYYVGGICGYSYAGTVTDCISDVTVTATGKMNVLYAGGIAGFNDKGRIFNCYATGEIESTATAEDVDLGGIAGYNGLRIANCAALNSNISGEDGQNKTRIHRITGNSNGFIVNNYASATLTAFGDKGLDKLDGEDCDAKPAASWWMGQGRWADSYQRPDGYTDIFTPWDFATIWEVTDGNLPVLHRK</sequence>
<dbReference type="AlphaFoldDB" id="A0A6H0KQN7"/>
<dbReference type="Pfam" id="PF09479">
    <property type="entry name" value="Flg_new"/>
    <property type="match status" value="1"/>
</dbReference>
<gene>
    <name evidence="4" type="ORF">BacF7301_17170</name>
</gene>
<accession>A0A6H0KQN7</accession>
<dbReference type="Gene3D" id="2.60.40.4270">
    <property type="entry name" value="Listeria-Bacteroides repeat domain"/>
    <property type="match status" value="1"/>
</dbReference>
<dbReference type="InterPro" id="IPR042229">
    <property type="entry name" value="Listeria/Bacterioides_rpt_sf"/>
</dbReference>
<dbReference type="InterPro" id="IPR013378">
    <property type="entry name" value="InlB-like_B-rpt"/>
</dbReference>
<feature type="domain" description="GLUG" evidence="3">
    <location>
        <begin position="514"/>
        <end position="539"/>
    </location>
</feature>
<organism evidence="4 5">
    <name type="scientific">Bacteroides faecium</name>
    <dbReference type="NCBI Taxonomy" id="2715212"/>
    <lineage>
        <taxon>Bacteria</taxon>
        <taxon>Pseudomonadati</taxon>
        <taxon>Bacteroidota</taxon>
        <taxon>Bacteroidia</taxon>
        <taxon>Bacteroidales</taxon>
        <taxon>Bacteroidaceae</taxon>
        <taxon>Bacteroides</taxon>
    </lineage>
</organism>
<dbReference type="GO" id="GO:0030313">
    <property type="term" value="C:cell envelope"/>
    <property type="evidence" value="ECO:0007669"/>
    <property type="project" value="UniProtKB-SubCell"/>
</dbReference>
<evidence type="ECO:0000313" key="5">
    <source>
        <dbReference type="Proteomes" id="UP000501780"/>
    </source>
</evidence>
<protein>
    <recommendedName>
        <fullName evidence="3">GLUG domain-containing protein</fullName>
    </recommendedName>
</protein>
<dbReference type="RefSeq" id="WP_167964688.1">
    <property type="nucleotide sequence ID" value="NZ_CP050831.1"/>
</dbReference>
<dbReference type="CDD" id="cd13120">
    <property type="entry name" value="BF2867_like_N"/>
    <property type="match status" value="1"/>
</dbReference>